<reference evidence="2" key="1">
    <citation type="journal article" date="2023" name="G3 (Bethesda)">
        <title>A reference genome for the long-term kleptoplast-retaining sea slug Elysia crispata morphotype clarki.</title>
        <authorList>
            <person name="Eastman K.E."/>
            <person name="Pendleton A.L."/>
            <person name="Shaikh M.A."/>
            <person name="Suttiyut T."/>
            <person name="Ogas R."/>
            <person name="Tomko P."/>
            <person name="Gavelis G."/>
            <person name="Widhalm J.R."/>
            <person name="Wisecaver J.H."/>
        </authorList>
    </citation>
    <scope>NUCLEOTIDE SEQUENCE</scope>
    <source>
        <strain evidence="2">ECLA1</strain>
    </source>
</reference>
<dbReference type="Proteomes" id="UP001283361">
    <property type="component" value="Unassembled WGS sequence"/>
</dbReference>
<evidence type="ECO:0000313" key="3">
    <source>
        <dbReference type="Proteomes" id="UP001283361"/>
    </source>
</evidence>
<protein>
    <submittedName>
        <fullName evidence="2">Uncharacterized protein</fullName>
    </submittedName>
</protein>
<keyword evidence="3" id="KW-1185">Reference proteome</keyword>
<proteinExistence type="predicted"/>
<organism evidence="2 3">
    <name type="scientific">Elysia crispata</name>
    <name type="common">lettuce slug</name>
    <dbReference type="NCBI Taxonomy" id="231223"/>
    <lineage>
        <taxon>Eukaryota</taxon>
        <taxon>Metazoa</taxon>
        <taxon>Spiralia</taxon>
        <taxon>Lophotrochozoa</taxon>
        <taxon>Mollusca</taxon>
        <taxon>Gastropoda</taxon>
        <taxon>Heterobranchia</taxon>
        <taxon>Euthyneura</taxon>
        <taxon>Panpulmonata</taxon>
        <taxon>Sacoglossa</taxon>
        <taxon>Placobranchoidea</taxon>
        <taxon>Plakobranchidae</taxon>
        <taxon>Elysia</taxon>
    </lineage>
</organism>
<evidence type="ECO:0000256" key="1">
    <source>
        <dbReference type="SAM" id="MobiDB-lite"/>
    </source>
</evidence>
<comment type="caution">
    <text evidence="2">The sequence shown here is derived from an EMBL/GenBank/DDBJ whole genome shotgun (WGS) entry which is preliminary data.</text>
</comment>
<evidence type="ECO:0000313" key="2">
    <source>
        <dbReference type="EMBL" id="KAK3712394.1"/>
    </source>
</evidence>
<accession>A0AAE0XU12</accession>
<name>A0AAE0XU12_9GAST</name>
<dbReference type="AlphaFoldDB" id="A0AAE0XU12"/>
<feature type="region of interest" description="Disordered" evidence="1">
    <location>
        <begin position="1"/>
        <end position="25"/>
    </location>
</feature>
<gene>
    <name evidence="2" type="ORF">RRG08_002724</name>
</gene>
<sequence length="124" mass="14213">MHQSELVNHPTISPRDPCTNHRVSQPSNHLAKRSMHLSQKLFGIFPERLQVNIWDWMIKERGAERGRALFPATRDSRVGPLSGTGSDDTMGQEKLCHETWSRLLEKPTQLITELPPVMTETWSD</sequence>
<dbReference type="EMBL" id="JAWDGP010007584">
    <property type="protein sequence ID" value="KAK3712394.1"/>
    <property type="molecule type" value="Genomic_DNA"/>
</dbReference>